<evidence type="ECO:0000256" key="1">
    <source>
        <dbReference type="SAM" id="Phobius"/>
    </source>
</evidence>
<feature type="transmembrane region" description="Helical" evidence="1">
    <location>
        <begin position="6"/>
        <end position="31"/>
    </location>
</feature>
<evidence type="ECO:0008006" key="4">
    <source>
        <dbReference type="Google" id="ProtNLM"/>
    </source>
</evidence>
<feature type="transmembrane region" description="Helical" evidence="1">
    <location>
        <begin position="124"/>
        <end position="142"/>
    </location>
</feature>
<proteinExistence type="predicted"/>
<keyword evidence="1" id="KW-0812">Transmembrane</keyword>
<dbReference type="KEGG" id="rher:EHE19_013955"/>
<evidence type="ECO:0000313" key="2">
    <source>
        <dbReference type="EMBL" id="QNU65983.1"/>
    </source>
</evidence>
<dbReference type="AlphaFoldDB" id="A0A7H1VKS1"/>
<gene>
    <name evidence="2" type="ORF">EHE19_013955</name>
</gene>
<organism evidence="2 3">
    <name type="scientific">Ruminiclostridium herbifermentans</name>
    <dbReference type="NCBI Taxonomy" id="2488810"/>
    <lineage>
        <taxon>Bacteria</taxon>
        <taxon>Bacillati</taxon>
        <taxon>Bacillota</taxon>
        <taxon>Clostridia</taxon>
        <taxon>Eubacteriales</taxon>
        <taxon>Oscillospiraceae</taxon>
        <taxon>Ruminiclostridium</taxon>
    </lineage>
</organism>
<dbReference type="Proteomes" id="UP000306409">
    <property type="component" value="Chromosome"/>
</dbReference>
<accession>A0A7H1VKS1</accession>
<reference evidence="2 3" key="1">
    <citation type="submission" date="2020-09" db="EMBL/GenBank/DDBJ databases">
        <title>Characterization and genome sequencing of Ruminiclostridium sp. nov. MA18.</title>
        <authorList>
            <person name="Rettenmaier R."/>
            <person name="Kowollik M.-L."/>
            <person name="Liebl W."/>
            <person name="Zverlov V."/>
        </authorList>
    </citation>
    <scope>NUCLEOTIDE SEQUENCE [LARGE SCALE GENOMIC DNA]</scope>
    <source>
        <strain evidence="2 3">MA18</strain>
    </source>
</reference>
<dbReference type="EMBL" id="CP061336">
    <property type="protein sequence ID" value="QNU65983.1"/>
    <property type="molecule type" value="Genomic_DNA"/>
</dbReference>
<sequence length="157" mass="18535">MKWLDMEVVLIIGSLVLFIIFVIGLFALISIKEEALTMSKLRNIYLYLVSFVSLMMILIGLIFTVQNITDVLFPTNYYYEAYPIQKTPSMTEEEFKRYEEEQKINEYNQKMNYNNQLINSKKNVAKSIAVVIVALPTFAYHWRKIEKEKKEQALKEE</sequence>
<name>A0A7H1VKS1_9FIRM</name>
<keyword evidence="1" id="KW-1133">Transmembrane helix</keyword>
<protein>
    <recommendedName>
        <fullName evidence="4">DUF5671 domain-containing protein</fullName>
    </recommendedName>
</protein>
<keyword evidence="1" id="KW-0472">Membrane</keyword>
<feature type="transmembrane region" description="Helical" evidence="1">
    <location>
        <begin position="43"/>
        <end position="65"/>
    </location>
</feature>
<keyword evidence="3" id="KW-1185">Reference proteome</keyword>
<evidence type="ECO:0000313" key="3">
    <source>
        <dbReference type="Proteomes" id="UP000306409"/>
    </source>
</evidence>